<dbReference type="STRING" id="686796.SAMN04488104_102265"/>
<dbReference type="RefSeq" id="WP_087939903.1">
    <property type="nucleotide sequence ID" value="NZ_FNAC01000022.1"/>
</dbReference>
<sequence>MVKKLFIYVIFYSISLCALGQEKLRVTAKALQAGEELRLDGKVNENLWTEILPASDFLQQEPQEGRPSTEKTEVRIAYDEKNLYIGVILFDSEPDKIKGFQRRRDESLETDDSFTMIIDSYNDQRSSYFFEINPLGLMRDGILRTGQGSNLNIAWNGIWQAWVSVTARGWEAEIRIPLMTLNFDPDLREWGINFQRIIRRKNEIALWSGHQRNQGIRRPQDAGVLDNLSGLSQGIGLEAIPYVIGTQNRIREGNTESFSSTYSANAGGEINYNINPNLKAGVTINTDFAETEVDNRQVNLTRFPLFFPERRDFFLQGANVFLFAPASNPNPYFSRRVGLESGRPVPIRYGARMIGRIKSTDVGFYQVSTAESEFRGAENFTVARVLQNLGSESTVGAIYTRRQTADDSVGVRETYGADLSLSTSKFLGNKNLQFEAFIVGHSPDRVEGAGSQWDRSVRGFRFNFPNQPWEAHTSYREFGTAYNPAVGFAPRVGFRRLQPSISFSPLVENSAFIRELSWGYYLEYLMGMDWKPLTVNNRLSILGIRLESGDNMEIRILSNYEFLDFPFDILRDGQYVIETGNYNNQGYSLDLSTAGFRRVGGSLSYSNIGFWTGRRQNLQMDAFFRPVIGLNISTRWDHSTVRLAKGSFQTNLFQVITAYDFSPWVSLNFNIQYDNLSKFLGTNTRFVWVIEPGNTLFVVYNHNWIEQMERLITTETGTAVKLAYTFRF</sequence>
<evidence type="ECO:0000259" key="1">
    <source>
        <dbReference type="Pfam" id="PF19313"/>
    </source>
</evidence>
<dbReference type="AlphaFoldDB" id="A0A1G6TII1"/>
<dbReference type="InterPro" id="IPR045670">
    <property type="entry name" value="DUF5916"/>
</dbReference>
<organism evidence="2 3">
    <name type="scientific">Algoriphagus faecimaris</name>
    <dbReference type="NCBI Taxonomy" id="686796"/>
    <lineage>
        <taxon>Bacteria</taxon>
        <taxon>Pseudomonadati</taxon>
        <taxon>Bacteroidota</taxon>
        <taxon>Cytophagia</taxon>
        <taxon>Cytophagales</taxon>
        <taxon>Cyclobacteriaceae</taxon>
        <taxon>Algoriphagus</taxon>
    </lineage>
</organism>
<accession>A0A1G6TII1</accession>
<reference evidence="3" key="1">
    <citation type="submission" date="2016-10" db="EMBL/GenBank/DDBJ databases">
        <authorList>
            <person name="Varghese N."/>
            <person name="Submissions S."/>
        </authorList>
    </citation>
    <scope>NUCLEOTIDE SEQUENCE [LARGE SCALE GENOMIC DNA]</scope>
    <source>
        <strain evidence="3">DSM 23095</strain>
    </source>
</reference>
<dbReference type="OrthoDB" id="9786766at2"/>
<name>A0A1G6TII1_9BACT</name>
<dbReference type="SUPFAM" id="SSF49344">
    <property type="entry name" value="CBD9-like"/>
    <property type="match status" value="1"/>
</dbReference>
<evidence type="ECO:0000313" key="3">
    <source>
        <dbReference type="Proteomes" id="UP000199060"/>
    </source>
</evidence>
<evidence type="ECO:0000313" key="2">
    <source>
        <dbReference type="EMBL" id="SDD28851.1"/>
    </source>
</evidence>
<feature type="domain" description="DUF5916" evidence="1">
    <location>
        <begin position="237"/>
        <end position="340"/>
    </location>
</feature>
<dbReference type="Proteomes" id="UP000199060">
    <property type="component" value="Unassembled WGS sequence"/>
</dbReference>
<proteinExistence type="predicted"/>
<protein>
    <recommendedName>
        <fullName evidence="1">DUF5916 domain-containing protein</fullName>
    </recommendedName>
</protein>
<keyword evidence="3" id="KW-1185">Reference proteome</keyword>
<gene>
    <name evidence="2" type="ORF">SAMN04488104_102265</name>
</gene>
<dbReference type="Pfam" id="PF19313">
    <property type="entry name" value="DUF5916"/>
    <property type="match status" value="1"/>
</dbReference>
<dbReference type="CDD" id="cd09618">
    <property type="entry name" value="CBM9_like_2"/>
    <property type="match status" value="1"/>
</dbReference>
<dbReference type="EMBL" id="FNAC01000022">
    <property type="protein sequence ID" value="SDD28851.1"/>
    <property type="molecule type" value="Genomic_DNA"/>
</dbReference>
<dbReference type="Gene3D" id="2.60.40.1190">
    <property type="match status" value="1"/>
</dbReference>